<dbReference type="RefSeq" id="WP_147659242.1">
    <property type="nucleotide sequence ID" value="NZ_CABMMJ010000004.1"/>
</dbReference>
<comment type="caution">
    <text evidence="1">The sequence shown here is derived from an EMBL/GenBank/DDBJ whole genome shotgun (WGS) entry which is preliminary data.</text>
</comment>
<protein>
    <submittedName>
        <fullName evidence="1">Uncharacterized protein</fullName>
    </submittedName>
</protein>
<evidence type="ECO:0000313" key="2">
    <source>
        <dbReference type="Proteomes" id="UP000040841"/>
    </source>
</evidence>
<reference evidence="1 2" key="1">
    <citation type="submission" date="2015-03" db="EMBL/GenBank/DDBJ databases">
        <authorList>
            <consortium name="Pathogen Informatics"/>
            <person name="Murphy D."/>
        </authorList>
    </citation>
    <scope>NUCLEOTIDE SEQUENCE [LARGE SCALE GENOMIC DNA]</scope>
    <source>
        <strain evidence="1 2">FE82747</strain>
    </source>
</reference>
<accession>A0AA36LPK1</accession>
<proteinExistence type="predicted"/>
<name>A0AA36LPK1_YERMO</name>
<dbReference type="EMBL" id="CQBM01000004">
    <property type="protein sequence ID" value="CNI13343.1"/>
    <property type="molecule type" value="Genomic_DNA"/>
</dbReference>
<gene>
    <name evidence="1" type="ORF">ERS008502_02367</name>
</gene>
<sequence length="72" mass="8100">MSIHMIIECKKVDEISVTRMGEIEIELIGADLVDAVDIETIVKEYGATNLLDEINETDVISWLENQGYTVTE</sequence>
<dbReference type="AlphaFoldDB" id="A0AA36LPK1"/>
<evidence type="ECO:0000313" key="1">
    <source>
        <dbReference type="EMBL" id="CNI13343.1"/>
    </source>
</evidence>
<dbReference type="Proteomes" id="UP000040841">
    <property type="component" value="Unassembled WGS sequence"/>
</dbReference>
<organism evidence="1 2">
    <name type="scientific">Yersinia mollaretii</name>
    <dbReference type="NCBI Taxonomy" id="33060"/>
    <lineage>
        <taxon>Bacteria</taxon>
        <taxon>Pseudomonadati</taxon>
        <taxon>Pseudomonadota</taxon>
        <taxon>Gammaproteobacteria</taxon>
        <taxon>Enterobacterales</taxon>
        <taxon>Yersiniaceae</taxon>
        <taxon>Yersinia</taxon>
    </lineage>
</organism>